<reference evidence="1 2" key="1">
    <citation type="submission" date="2023-02" db="EMBL/GenBank/DDBJ databases">
        <title>Genome sequence of Sphingobacterium sp. KACC 22765.</title>
        <authorList>
            <person name="Kim S."/>
            <person name="Heo J."/>
            <person name="Kwon S.-W."/>
        </authorList>
    </citation>
    <scope>NUCLEOTIDE SEQUENCE [LARGE SCALE GENOMIC DNA]</scope>
    <source>
        <strain evidence="1 2">KACC 22765</strain>
    </source>
</reference>
<name>A0ABY7WGA6_9SPHI</name>
<dbReference type="EMBL" id="CP117880">
    <property type="protein sequence ID" value="WDF68662.1"/>
    <property type="molecule type" value="Genomic_DNA"/>
</dbReference>
<dbReference type="Proteomes" id="UP001221558">
    <property type="component" value="Chromosome"/>
</dbReference>
<accession>A0ABY7WGA6</accession>
<protein>
    <recommendedName>
        <fullName evidence="3">WD40-like Beta Propeller Repeat</fullName>
    </recommendedName>
</protein>
<organism evidence="1 2">
    <name type="scientific">Sphingobacterium oryzagri</name>
    <dbReference type="NCBI Taxonomy" id="3025669"/>
    <lineage>
        <taxon>Bacteria</taxon>
        <taxon>Pseudomonadati</taxon>
        <taxon>Bacteroidota</taxon>
        <taxon>Sphingobacteriia</taxon>
        <taxon>Sphingobacteriales</taxon>
        <taxon>Sphingobacteriaceae</taxon>
        <taxon>Sphingobacterium</taxon>
    </lineage>
</organism>
<dbReference type="InterPro" id="IPR011042">
    <property type="entry name" value="6-blade_b-propeller_TolB-like"/>
</dbReference>
<dbReference type="SUPFAM" id="SSF49313">
    <property type="entry name" value="Cadherin-like"/>
    <property type="match status" value="1"/>
</dbReference>
<dbReference type="PROSITE" id="PS51257">
    <property type="entry name" value="PROKAR_LIPOPROTEIN"/>
    <property type="match status" value="1"/>
</dbReference>
<dbReference type="Gene3D" id="2.120.10.30">
    <property type="entry name" value="TolB, C-terminal domain"/>
    <property type="match status" value="1"/>
</dbReference>
<dbReference type="SUPFAM" id="SSF82171">
    <property type="entry name" value="DPP6 N-terminal domain-like"/>
    <property type="match status" value="1"/>
</dbReference>
<dbReference type="InterPro" id="IPR015919">
    <property type="entry name" value="Cadherin-like_sf"/>
</dbReference>
<dbReference type="Gene3D" id="2.60.40.10">
    <property type="entry name" value="Immunoglobulins"/>
    <property type="match status" value="1"/>
</dbReference>
<sequence>MGRYLIVFVWLFTSCKSGKELPLLFGQPYPGAVPTVFAPDVISVKNRLEHGLSFTADMKELAFGILDAQNYQGKIYYANKLEGKWTEPALFKPLKGDNAFLPYFSPSGQYLLYAKGEFDDFNFKTDIWLLEKEKGVWSNPQLLGAPINSASREANACMTYDNTIYFSSTRNGEQNEKSFGADLFFSTFEQGGYRKANKIAEISTLDDEESIFVSPDKEYMIFCRYADDGGGADLYISYPDVNNTWSKAQKVDPAINTADWERRPFVSADNQFLFFTRLQIRDEAIVESDIFWVNTSKLFKPYVYNPIADITVQSGKPFEITMVQDCFKHINDKDLTYEVQHQAGSWLHFDADKRILSADAAPLGQFEITFMAIDNHLNKSQHRFKLNVR</sequence>
<dbReference type="InterPro" id="IPR011659">
    <property type="entry name" value="WD40"/>
</dbReference>
<evidence type="ECO:0008006" key="3">
    <source>
        <dbReference type="Google" id="ProtNLM"/>
    </source>
</evidence>
<evidence type="ECO:0000313" key="2">
    <source>
        <dbReference type="Proteomes" id="UP001221558"/>
    </source>
</evidence>
<gene>
    <name evidence="1" type="ORF">PQ465_20495</name>
</gene>
<keyword evidence="2" id="KW-1185">Reference proteome</keyword>
<proteinExistence type="predicted"/>
<dbReference type="Pfam" id="PF07676">
    <property type="entry name" value="PD40"/>
    <property type="match status" value="1"/>
</dbReference>
<dbReference type="RefSeq" id="WP_274267395.1">
    <property type="nucleotide sequence ID" value="NZ_CP117880.1"/>
</dbReference>
<dbReference type="InterPro" id="IPR013783">
    <property type="entry name" value="Ig-like_fold"/>
</dbReference>
<evidence type="ECO:0000313" key="1">
    <source>
        <dbReference type="EMBL" id="WDF68662.1"/>
    </source>
</evidence>